<protein>
    <recommendedName>
        <fullName evidence="4">HXXEE domain-containing protein</fullName>
    </recommendedName>
</protein>
<evidence type="ECO:0008006" key="4">
    <source>
        <dbReference type="Google" id="ProtNLM"/>
    </source>
</evidence>
<comment type="caution">
    <text evidence="2">The sequence shown here is derived from an EMBL/GenBank/DDBJ whole genome shotgun (WGS) entry which is preliminary data.</text>
</comment>
<evidence type="ECO:0000256" key="1">
    <source>
        <dbReference type="SAM" id="Phobius"/>
    </source>
</evidence>
<keyword evidence="3" id="KW-1185">Reference proteome</keyword>
<feature type="transmembrane region" description="Helical" evidence="1">
    <location>
        <begin position="131"/>
        <end position="152"/>
    </location>
</feature>
<name>W1Q6G8_ABIDE</name>
<evidence type="ECO:0000313" key="3">
    <source>
        <dbReference type="Proteomes" id="UP000019050"/>
    </source>
</evidence>
<keyword evidence="1" id="KW-0472">Membrane</keyword>
<proteinExistence type="predicted"/>
<organism evidence="2 3">
    <name type="scientific">Abiotrophia defectiva ATCC 49176</name>
    <dbReference type="NCBI Taxonomy" id="592010"/>
    <lineage>
        <taxon>Bacteria</taxon>
        <taxon>Bacillati</taxon>
        <taxon>Bacillota</taxon>
        <taxon>Bacilli</taxon>
        <taxon>Lactobacillales</taxon>
        <taxon>Aerococcaceae</taxon>
        <taxon>Abiotrophia</taxon>
    </lineage>
</organism>
<dbReference type="InterPro" id="IPR025671">
    <property type="entry name" value="HXXEE"/>
</dbReference>
<dbReference type="STRING" id="592010.GCWU000182_000331"/>
<dbReference type="RefSeq" id="WP_023390985.1">
    <property type="nucleotide sequence ID" value="NZ_KI535340.1"/>
</dbReference>
<keyword evidence="1" id="KW-1133">Transmembrane helix</keyword>
<dbReference type="eggNOG" id="ENOG5032MBE">
    <property type="taxonomic scope" value="Bacteria"/>
</dbReference>
<dbReference type="Proteomes" id="UP000019050">
    <property type="component" value="Unassembled WGS sequence"/>
</dbReference>
<gene>
    <name evidence="2" type="ORF">GCWU000182_000331</name>
</gene>
<dbReference type="OrthoDB" id="5195477at2"/>
<dbReference type="HOGENOM" id="CLU_120980_2_0_9"/>
<feature type="transmembrane region" description="Helical" evidence="1">
    <location>
        <begin position="73"/>
        <end position="92"/>
    </location>
</feature>
<feature type="transmembrane region" description="Helical" evidence="1">
    <location>
        <begin position="6"/>
        <end position="27"/>
    </location>
</feature>
<sequence length="169" mass="19185">MENLLWLFPVIFMLHEMEEIIGFGPWLDKNQAILDKYPRIAAAYEHFSPSGFAVAVLEEYLVVIIITGASLYFANYLVWLGAFIAFSLHLLIHLIQSILIRKYIPALASSLVLLPPSILIIKQVIDQTNYSLLSLLIWTLLGLIFMVVNLAFAHQLMRLVTKSLKSQKA</sequence>
<accession>W1Q6G8</accession>
<feature type="transmembrane region" description="Helical" evidence="1">
    <location>
        <begin position="47"/>
        <end position="67"/>
    </location>
</feature>
<dbReference type="EMBL" id="ACIN03000002">
    <property type="protein sequence ID" value="ESK66264.1"/>
    <property type="molecule type" value="Genomic_DNA"/>
</dbReference>
<reference evidence="2" key="1">
    <citation type="submission" date="2013-06" db="EMBL/GenBank/DDBJ databases">
        <authorList>
            <person name="Weinstock G."/>
            <person name="Sodergren E."/>
            <person name="Clifton S."/>
            <person name="Fulton L."/>
            <person name="Fulton B."/>
            <person name="Courtney L."/>
            <person name="Fronick C."/>
            <person name="Harrison M."/>
            <person name="Strong C."/>
            <person name="Farmer C."/>
            <person name="Delahaunty K."/>
            <person name="Markovic C."/>
            <person name="Hall O."/>
            <person name="Minx P."/>
            <person name="Tomlinson C."/>
            <person name="Mitreva M."/>
            <person name="Nelson J."/>
            <person name="Hou S."/>
            <person name="Wollam A."/>
            <person name="Pepin K.H."/>
            <person name="Johnson M."/>
            <person name="Bhonagiri V."/>
            <person name="Nash W.E."/>
            <person name="Warren W."/>
            <person name="Chinwalla A."/>
            <person name="Mardis E.R."/>
            <person name="Wilson R.K."/>
        </authorList>
    </citation>
    <scope>NUCLEOTIDE SEQUENCE [LARGE SCALE GENOMIC DNA]</scope>
    <source>
        <strain evidence="2">ATCC 49176</strain>
    </source>
</reference>
<dbReference type="Pfam" id="PF13787">
    <property type="entry name" value="HXXEE"/>
    <property type="match status" value="1"/>
</dbReference>
<dbReference type="AlphaFoldDB" id="W1Q6G8"/>
<keyword evidence="1" id="KW-0812">Transmembrane</keyword>
<feature type="transmembrane region" description="Helical" evidence="1">
    <location>
        <begin position="104"/>
        <end position="125"/>
    </location>
</feature>
<evidence type="ECO:0000313" key="2">
    <source>
        <dbReference type="EMBL" id="ESK66264.1"/>
    </source>
</evidence>
<dbReference type="GeneID" id="84817433"/>